<proteinExistence type="predicted"/>
<name>A0ABV1VVT0_9ACTN</name>
<dbReference type="RefSeq" id="WP_143668087.1">
    <property type="nucleotide sequence ID" value="NZ_MUBM01000165.1"/>
</dbReference>
<comment type="caution">
    <text evidence="1">The sequence shown here is derived from an EMBL/GenBank/DDBJ whole genome shotgun (WGS) entry which is preliminary data.</text>
</comment>
<keyword evidence="2" id="KW-1185">Reference proteome</keyword>
<reference evidence="1 2" key="1">
    <citation type="submission" date="2024-06" db="EMBL/GenBank/DDBJ databases">
        <title>The Natural Products Discovery Center: Release of the First 8490 Sequenced Strains for Exploring Actinobacteria Biosynthetic Diversity.</title>
        <authorList>
            <person name="Kalkreuter E."/>
            <person name="Kautsar S.A."/>
            <person name="Yang D."/>
            <person name="Bader C.D."/>
            <person name="Teijaro C.N."/>
            <person name="Fluegel L."/>
            <person name="Davis C.M."/>
            <person name="Simpson J.R."/>
            <person name="Lauterbach L."/>
            <person name="Steele A.D."/>
            <person name="Gui C."/>
            <person name="Meng S."/>
            <person name="Li G."/>
            <person name="Viehrig K."/>
            <person name="Ye F."/>
            <person name="Su P."/>
            <person name="Kiefer A.F."/>
            <person name="Nichols A."/>
            <person name="Cepeda A.J."/>
            <person name="Yan W."/>
            <person name="Fan B."/>
            <person name="Jiang Y."/>
            <person name="Adhikari A."/>
            <person name="Zheng C.-J."/>
            <person name="Schuster L."/>
            <person name="Cowan T.M."/>
            <person name="Smanski M.J."/>
            <person name="Chevrette M.G."/>
            <person name="De Carvalho L.P.S."/>
            <person name="Shen B."/>
        </authorList>
    </citation>
    <scope>NUCLEOTIDE SEQUENCE [LARGE SCALE GENOMIC DNA]</scope>
    <source>
        <strain evidence="1 2">NPDC000634</strain>
    </source>
</reference>
<sequence>MPEETPLTRLQAAAAAKKAAEDEAQKIRDKGAAQFAEAVVYALTHDGMKPKEVADATGVHYETIRRIARAADVERLREPTVTSRRKAEER</sequence>
<dbReference type="EMBL" id="JBEPCU010000019">
    <property type="protein sequence ID" value="MER6976022.1"/>
    <property type="molecule type" value="Genomic_DNA"/>
</dbReference>
<accession>A0ABV1VVT0</accession>
<organism evidence="1 2">
    <name type="scientific">Streptomyces carpinensis</name>
    <dbReference type="NCBI Taxonomy" id="66369"/>
    <lineage>
        <taxon>Bacteria</taxon>
        <taxon>Bacillati</taxon>
        <taxon>Actinomycetota</taxon>
        <taxon>Actinomycetes</taxon>
        <taxon>Kitasatosporales</taxon>
        <taxon>Streptomycetaceae</taxon>
        <taxon>Streptomyces</taxon>
    </lineage>
</organism>
<protein>
    <recommendedName>
        <fullName evidence="3">Helix-turn-helix DNA binding domain protein</fullName>
    </recommendedName>
</protein>
<evidence type="ECO:0000313" key="2">
    <source>
        <dbReference type="Proteomes" id="UP001458415"/>
    </source>
</evidence>
<gene>
    <name evidence="1" type="ORF">ABT317_02940</name>
</gene>
<evidence type="ECO:0000313" key="1">
    <source>
        <dbReference type="EMBL" id="MER6976022.1"/>
    </source>
</evidence>
<evidence type="ECO:0008006" key="3">
    <source>
        <dbReference type="Google" id="ProtNLM"/>
    </source>
</evidence>
<dbReference type="Proteomes" id="UP001458415">
    <property type="component" value="Unassembled WGS sequence"/>
</dbReference>